<reference evidence="1 2" key="1">
    <citation type="journal article" date="2012" name="J. Bacteriol.">
        <title>Draft genome of Streptomyces tsukubaensis NRRL 18488, the producer of the clinically important immunosuppressant tacrolimus (FK506).</title>
        <authorList>
            <person name="Barreiro C."/>
            <person name="Prieto C."/>
            <person name="Sola-Landa A."/>
            <person name="Solera E."/>
            <person name="Martinez-Castro M."/>
            <person name="Perez-Redondo R."/>
            <person name="Garcia-Estrada C."/>
            <person name="Aparicio J.F."/>
            <person name="Fernandez-Martinez L.T."/>
            <person name="Santos-Aberturas J."/>
            <person name="Salehi-Najafabadi Z."/>
            <person name="Rodriguez-Garcia A."/>
            <person name="Tauch A."/>
            <person name="Martin J.F."/>
        </authorList>
    </citation>
    <scope>NUCLEOTIDE SEQUENCE [LARGE SCALE GENOMIC DNA]</scope>
    <source>
        <strain evidence="2">DSM 42081 / NBRC 108919 / NRRL 18488 / 9993</strain>
    </source>
</reference>
<dbReference type="RefSeq" id="WP_078902203.1">
    <property type="nucleotide sequence ID" value="NZ_CP029159.1"/>
</dbReference>
<protein>
    <submittedName>
        <fullName evidence="1">Uncharacterized protein</fullName>
    </submittedName>
</protein>
<keyword evidence="2" id="KW-1185">Reference proteome</keyword>
<dbReference type="EMBL" id="CP029159">
    <property type="protein sequence ID" value="QKM68274.1"/>
    <property type="molecule type" value="Genomic_DNA"/>
</dbReference>
<sequence>MRDSIARAFAWVLCFCLPARGRHRTPEPPAPVVICTPRSPVPVHVLARTVPTREPFRIPPYMAPEHIERRREAWKQRERRLAVVLALAGVDYPYVAEGVHQVTRGVAA</sequence>
<dbReference type="Proteomes" id="UP000005940">
    <property type="component" value="Chromosome"/>
</dbReference>
<name>A0A7G3UD04_STRT9</name>
<gene>
    <name evidence="1" type="ORF">STSU_014895</name>
</gene>
<evidence type="ECO:0000313" key="1">
    <source>
        <dbReference type="EMBL" id="QKM68274.1"/>
    </source>
</evidence>
<dbReference type="AlphaFoldDB" id="A0A7G3UD04"/>
<proteinExistence type="predicted"/>
<evidence type="ECO:0000313" key="2">
    <source>
        <dbReference type="Proteomes" id="UP000005940"/>
    </source>
</evidence>
<accession>A0A7G3UD04</accession>
<organism evidence="1 2">
    <name type="scientific">Streptomyces tsukubensis (strain DSM 42081 / NBRC 108919 / NRRL 18488 / 9993)</name>
    <dbReference type="NCBI Taxonomy" id="1114943"/>
    <lineage>
        <taxon>Bacteria</taxon>
        <taxon>Bacillati</taxon>
        <taxon>Actinomycetota</taxon>
        <taxon>Actinomycetes</taxon>
        <taxon>Kitasatosporales</taxon>
        <taxon>Streptomycetaceae</taxon>
        <taxon>Streptomyces</taxon>
    </lineage>
</organism>